<feature type="compositionally biased region" description="Polar residues" evidence="1">
    <location>
        <begin position="178"/>
        <end position="202"/>
    </location>
</feature>
<dbReference type="OrthoDB" id="4450707at2759"/>
<accession>A0A0U1LIH4</accession>
<feature type="region of interest" description="Disordered" evidence="1">
    <location>
        <begin position="150"/>
        <end position="279"/>
    </location>
</feature>
<feature type="compositionally biased region" description="Polar residues" evidence="1">
    <location>
        <begin position="150"/>
        <end position="165"/>
    </location>
</feature>
<gene>
    <name evidence="2" type="ORF">PISL3812_00160</name>
</gene>
<dbReference type="OMA" id="RCIYNAK"/>
<sequence length="377" mass="42532">MTPGPMSSSGLVEVTGNIPAHLLELLEEWHKVHPTEPAPPCYHLKSKIRVKLLATTKFFSREFKEIPSCIEITVEKPVRYKTLWLPVPNGDKSGVIVKNWSWGSRRSFLKKWRGGYDFQDEPIAVRQSKRPDGSFGEAPTEEVWVEVTKRTLQSLSTRTPQSSSNTKRRRIESDDEQSTSSGEDTPASSGPSKQLRQSMQRASSSSEPDSESGSEGAQMTRVCSEVRSSNRIRGQVPEIENPAGILEYMPQHDGTRPSSQAPTQPPRQPDIGTLTPLTTTGSIKMTSSIRFRLVVPRTKMVRDLRVEDEEDTPEHLFNQTKDFFRRYDRLIGTPVLECVIEGAMECRCIYNAKELGYFLEELRERGEPVKVTVTHNA</sequence>
<dbReference type="EMBL" id="CVMT01000001">
    <property type="protein sequence ID" value="CRG82814.1"/>
    <property type="molecule type" value="Genomic_DNA"/>
</dbReference>
<evidence type="ECO:0000313" key="2">
    <source>
        <dbReference type="EMBL" id="CRG82814.1"/>
    </source>
</evidence>
<proteinExistence type="predicted"/>
<feature type="compositionally biased region" description="Low complexity" evidence="1">
    <location>
        <begin position="203"/>
        <end position="215"/>
    </location>
</feature>
<reference evidence="2 3" key="1">
    <citation type="submission" date="2015-04" db="EMBL/GenBank/DDBJ databases">
        <authorList>
            <person name="Syromyatnikov M.Y."/>
            <person name="Popov V.N."/>
        </authorList>
    </citation>
    <scope>NUCLEOTIDE SEQUENCE [LARGE SCALE GENOMIC DNA]</scope>
    <source>
        <strain evidence="2">WF-38-12</strain>
    </source>
</reference>
<organism evidence="2 3">
    <name type="scientific">Talaromyces islandicus</name>
    <name type="common">Penicillium islandicum</name>
    <dbReference type="NCBI Taxonomy" id="28573"/>
    <lineage>
        <taxon>Eukaryota</taxon>
        <taxon>Fungi</taxon>
        <taxon>Dikarya</taxon>
        <taxon>Ascomycota</taxon>
        <taxon>Pezizomycotina</taxon>
        <taxon>Eurotiomycetes</taxon>
        <taxon>Eurotiomycetidae</taxon>
        <taxon>Eurotiales</taxon>
        <taxon>Trichocomaceae</taxon>
        <taxon>Talaromyces</taxon>
        <taxon>Talaromyces sect. Islandici</taxon>
    </lineage>
</organism>
<protein>
    <submittedName>
        <fullName evidence="2">Uncharacterized protein</fullName>
    </submittedName>
</protein>
<keyword evidence="3" id="KW-1185">Reference proteome</keyword>
<dbReference type="AlphaFoldDB" id="A0A0U1LIH4"/>
<evidence type="ECO:0000256" key="1">
    <source>
        <dbReference type="SAM" id="MobiDB-lite"/>
    </source>
</evidence>
<evidence type="ECO:0000313" key="3">
    <source>
        <dbReference type="Proteomes" id="UP000054383"/>
    </source>
</evidence>
<name>A0A0U1LIH4_TALIS</name>
<dbReference type="Proteomes" id="UP000054383">
    <property type="component" value="Unassembled WGS sequence"/>
</dbReference>